<organism evidence="3 4">
    <name type="scientific">Persicimonas caeni</name>
    <dbReference type="NCBI Taxonomy" id="2292766"/>
    <lineage>
        <taxon>Bacteria</taxon>
        <taxon>Deltaproteobacteria</taxon>
        <taxon>Bradymonadales</taxon>
        <taxon>Bradymonadaceae</taxon>
        <taxon>Persicimonas</taxon>
    </lineage>
</organism>
<evidence type="ECO:0000313" key="4">
    <source>
        <dbReference type="Proteomes" id="UP000315995"/>
    </source>
</evidence>
<dbReference type="GO" id="GO:0016757">
    <property type="term" value="F:glycosyltransferase activity"/>
    <property type="evidence" value="ECO:0007669"/>
    <property type="project" value="InterPro"/>
</dbReference>
<dbReference type="EMBL" id="CP041186">
    <property type="protein sequence ID" value="QDG51703.1"/>
    <property type="molecule type" value="Genomic_DNA"/>
</dbReference>
<dbReference type="AlphaFoldDB" id="A0A4Y6PTY7"/>
<protein>
    <submittedName>
        <fullName evidence="3">Glycosyltransferase</fullName>
    </submittedName>
</protein>
<evidence type="ECO:0000259" key="1">
    <source>
        <dbReference type="Pfam" id="PF00534"/>
    </source>
</evidence>
<accession>A0A5B8Y5J4</accession>
<feature type="domain" description="Glycosyltransferase subfamily 4-like N-terminal" evidence="2">
    <location>
        <begin position="13"/>
        <end position="217"/>
    </location>
</feature>
<dbReference type="Gene3D" id="3.40.50.2000">
    <property type="entry name" value="Glycogen Phosphorylase B"/>
    <property type="match status" value="2"/>
</dbReference>
<dbReference type="OrthoDB" id="9790710at2"/>
<dbReference type="Proteomes" id="UP000315995">
    <property type="component" value="Chromosome"/>
</dbReference>
<name>A0A4Y6PTY7_PERCE</name>
<dbReference type="InterPro" id="IPR001296">
    <property type="entry name" value="Glyco_trans_1"/>
</dbReference>
<dbReference type="CDD" id="cd03825">
    <property type="entry name" value="GT4_WcaC-like"/>
    <property type="match status" value="1"/>
</dbReference>
<reference evidence="3 4" key="1">
    <citation type="submission" date="2019-06" db="EMBL/GenBank/DDBJ databases">
        <title>Persicimonas caeni gen. nov., sp. nov., a predatory bacterium isolated from solar saltern.</title>
        <authorList>
            <person name="Wang S."/>
        </authorList>
    </citation>
    <scope>NUCLEOTIDE SEQUENCE [LARGE SCALE GENOMIC DNA]</scope>
    <source>
        <strain evidence="3 4">YN101</strain>
    </source>
</reference>
<dbReference type="SUPFAM" id="SSF53756">
    <property type="entry name" value="UDP-Glycosyltransferase/glycogen phosphorylase"/>
    <property type="match status" value="1"/>
</dbReference>
<dbReference type="RefSeq" id="WP_141198183.1">
    <property type="nucleotide sequence ID" value="NZ_CP041186.1"/>
</dbReference>
<feature type="domain" description="Glycosyl transferase family 1" evidence="1">
    <location>
        <begin position="228"/>
        <end position="385"/>
    </location>
</feature>
<dbReference type="Pfam" id="PF00534">
    <property type="entry name" value="Glycos_transf_1"/>
    <property type="match status" value="1"/>
</dbReference>
<evidence type="ECO:0000313" key="3">
    <source>
        <dbReference type="EMBL" id="QDG51703.1"/>
    </source>
</evidence>
<keyword evidence="3" id="KW-0808">Transferase</keyword>
<dbReference type="PANTHER" id="PTHR12526">
    <property type="entry name" value="GLYCOSYLTRANSFERASE"/>
    <property type="match status" value="1"/>
</dbReference>
<proteinExistence type="predicted"/>
<accession>A0A4Y6PTY7</accession>
<dbReference type="Pfam" id="PF13439">
    <property type="entry name" value="Glyco_transf_4"/>
    <property type="match status" value="1"/>
</dbReference>
<evidence type="ECO:0000259" key="2">
    <source>
        <dbReference type="Pfam" id="PF13439"/>
    </source>
</evidence>
<dbReference type="InterPro" id="IPR028098">
    <property type="entry name" value="Glyco_trans_4-like_N"/>
</dbReference>
<sequence>MTRVVHVNSHLSGGAARGAYWLHQALRAAGVDSSFLSRPKEESALAAEAVPDTLGWQVHQRVSRRLYRLLRRLKHKDRGGFWSLQLVPNTISETINEFGADLVHLHWVGREFVPIASVPRIEAPLVWTIRDMWPFTGGCHYSEQCSGYHYQCGACPQLRGDFSYDLSHLVWRWKKHCWRDLDVHLVAPSEWMADCIRASSLLRDYPVRVIPNGVSLDTFYPEPAAAARRKLGLPVDGKLVLFGAMNARESRKGGRQLLEALERIAQTSKAEDISVVVFGQGTPLELPLPSVHLGYIDNDERLRLAYSAADVMVVPSLEEAFGKTVIEAMACQTPVVAFNTGGPADIIAHRENGFLAPTGHSERLAEGILWCLEEDERLARLSEASLETAQFRYGIRTVASEYTELYEEILSRRGG</sequence>
<gene>
    <name evidence="3" type="ORF">FIV42_13380</name>
</gene>
<keyword evidence="4" id="KW-1185">Reference proteome</keyword>